<sequence>MHTPVRRKRILSFSRKLFLSVVSLFLAFAVSFIAYQYRREKSYKVELLHTQLQNHNARLYELLSENTDGNGKTESESVDGYIRKHGLKELRVTVISLQGDVAYDSFHAPNHPAENHLNRPEVRKAVKNGDGFDVRRTSETTGLPYFYSATRFPRCIVRSALPYNVSLSHTLRADSHYLWFTALITLVLMAVFYRYVRKLGTSVSRLREFAMRADRNEPISAEMQAAFPHNELGEISQHIIRIYERLHETKDALYIEREKLITHLRISREGLGIFDRNKKEILANNLFIRYSNLIADSNLETTEEVFAIAEFEEITRFINKNRKQPTAGKREKKLSVVIPKSGRTFHVECILFQDASFEISINDITREEEQNRLKRQLTQNIAHELKTPVSSIQGYLETILNTPGISDEQANTFLERCYAQSNRLSRLLRDISVLTRMDEAADLTDMETVDIGALVSDIIGEVSLELEKKHITVANTLKEGIRIRGNHSLLYSIFRNLTDNAIAYAGTDIQIRIGCFREDNQFYYFSFADTGAGVPPEHLSRLFERFYRVDKGRSRKLGGTGLGLAIVKNAVLIHGGSISAKHSPEGGLEFLFTLAKEKPAIGKQSKKRK</sequence>
<keyword evidence="11 12" id="KW-0472">Membrane</keyword>
<keyword evidence="9" id="KW-0067">ATP-binding</keyword>
<dbReference type="GO" id="GO:0004721">
    <property type="term" value="F:phosphoprotein phosphatase activity"/>
    <property type="evidence" value="ECO:0007669"/>
    <property type="project" value="TreeGrafter"/>
</dbReference>
<dbReference type="PROSITE" id="PS50109">
    <property type="entry name" value="HIS_KIN"/>
    <property type="match status" value="1"/>
</dbReference>
<dbReference type="InterPro" id="IPR004358">
    <property type="entry name" value="Sig_transdc_His_kin-like_C"/>
</dbReference>
<evidence type="ECO:0000256" key="7">
    <source>
        <dbReference type="ARBA" id="ARBA00022741"/>
    </source>
</evidence>
<evidence type="ECO:0000256" key="10">
    <source>
        <dbReference type="ARBA" id="ARBA00023012"/>
    </source>
</evidence>
<dbReference type="FunFam" id="1.10.287.130:FF:000008">
    <property type="entry name" value="Two-component sensor histidine kinase"/>
    <property type="match status" value="1"/>
</dbReference>
<evidence type="ECO:0000256" key="3">
    <source>
        <dbReference type="ARBA" id="ARBA00012438"/>
    </source>
</evidence>
<feature type="transmembrane region" description="Helical" evidence="12">
    <location>
        <begin position="17"/>
        <end position="37"/>
    </location>
</feature>
<evidence type="ECO:0000256" key="5">
    <source>
        <dbReference type="ARBA" id="ARBA00022553"/>
    </source>
</evidence>
<organism evidence="14 15">
    <name type="scientific">Bacteroides pyogenes</name>
    <dbReference type="NCBI Taxonomy" id="310300"/>
    <lineage>
        <taxon>Bacteria</taxon>
        <taxon>Pseudomonadati</taxon>
        <taxon>Bacteroidota</taxon>
        <taxon>Bacteroidia</taxon>
        <taxon>Bacteroidales</taxon>
        <taxon>Bacteroidaceae</taxon>
        <taxon>Bacteroides</taxon>
    </lineage>
</organism>
<keyword evidence="10" id="KW-0902">Two-component regulatory system</keyword>
<dbReference type="SMART" id="SM00388">
    <property type="entry name" value="HisKA"/>
    <property type="match status" value="1"/>
</dbReference>
<keyword evidence="15" id="KW-1185">Reference proteome</keyword>
<dbReference type="FunFam" id="3.30.565.10:FF:000006">
    <property type="entry name" value="Sensor histidine kinase WalK"/>
    <property type="match status" value="1"/>
</dbReference>
<dbReference type="InterPro" id="IPR036097">
    <property type="entry name" value="HisK_dim/P_sf"/>
</dbReference>
<evidence type="ECO:0000256" key="12">
    <source>
        <dbReference type="SAM" id="Phobius"/>
    </source>
</evidence>
<dbReference type="EMBL" id="VKLW01000007">
    <property type="protein sequence ID" value="TYK34457.1"/>
    <property type="molecule type" value="Genomic_DNA"/>
</dbReference>
<feature type="domain" description="Histidine kinase" evidence="13">
    <location>
        <begin position="380"/>
        <end position="598"/>
    </location>
</feature>
<dbReference type="Gene3D" id="3.30.565.10">
    <property type="entry name" value="Histidine kinase-like ATPase, C-terminal domain"/>
    <property type="match status" value="1"/>
</dbReference>
<dbReference type="PANTHER" id="PTHR45453">
    <property type="entry name" value="PHOSPHATE REGULON SENSOR PROTEIN PHOR"/>
    <property type="match status" value="1"/>
</dbReference>
<dbReference type="InterPro" id="IPR005467">
    <property type="entry name" value="His_kinase_dom"/>
</dbReference>
<evidence type="ECO:0000256" key="9">
    <source>
        <dbReference type="ARBA" id="ARBA00022840"/>
    </source>
</evidence>
<feature type="transmembrane region" description="Helical" evidence="12">
    <location>
        <begin position="177"/>
        <end position="196"/>
    </location>
</feature>
<dbReference type="Gene3D" id="1.10.287.130">
    <property type="match status" value="1"/>
</dbReference>
<dbReference type="InterPro" id="IPR003594">
    <property type="entry name" value="HATPase_dom"/>
</dbReference>
<dbReference type="SUPFAM" id="SSF47384">
    <property type="entry name" value="Homodimeric domain of signal transducing histidine kinase"/>
    <property type="match status" value="1"/>
</dbReference>
<evidence type="ECO:0000259" key="13">
    <source>
        <dbReference type="PROSITE" id="PS50109"/>
    </source>
</evidence>
<dbReference type="EC" id="2.7.13.3" evidence="3"/>
<dbReference type="GO" id="GO:0005524">
    <property type="term" value="F:ATP binding"/>
    <property type="evidence" value="ECO:0007669"/>
    <property type="project" value="UniProtKB-KW"/>
</dbReference>
<protein>
    <recommendedName>
        <fullName evidence="3">histidine kinase</fullName>
        <ecNumber evidence="3">2.7.13.3</ecNumber>
    </recommendedName>
</protein>
<evidence type="ECO:0000313" key="14">
    <source>
        <dbReference type="EMBL" id="TYK34457.1"/>
    </source>
</evidence>
<dbReference type="CDD" id="cd00082">
    <property type="entry name" value="HisKA"/>
    <property type="match status" value="1"/>
</dbReference>
<keyword evidence="7" id="KW-0547">Nucleotide-binding</keyword>
<dbReference type="PANTHER" id="PTHR45453:SF1">
    <property type="entry name" value="PHOSPHATE REGULON SENSOR PROTEIN PHOR"/>
    <property type="match status" value="1"/>
</dbReference>
<keyword evidence="4" id="KW-1003">Cell membrane</keyword>
<dbReference type="SUPFAM" id="SSF55874">
    <property type="entry name" value="ATPase domain of HSP90 chaperone/DNA topoisomerase II/histidine kinase"/>
    <property type="match status" value="1"/>
</dbReference>
<evidence type="ECO:0000256" key="2">
    <source>
        <dbReference type="ARBA" id="ARBA00004236"/>
    </source>
</evidence>
<dbReference type="InterPro" id="IPR003661">
    <property type="entry name" value="HisK_dim/P_dom"/>
</dbReference>
<dbReference type="AlphaFoldDB" id="A0A5D3FWL8"/>
<keyword evidence="6" id="KW-0808">Transferase</keyword>
<keyword evidence="8 14" id="KW-0418">Kinase</keyword>
<accession>A0A5D3FWL8</accession>
<name>A0A5D3FWL8_9BACE</name>
<evidence type="ECO:0000256" key="4">
    <source>
        <dbReference type="ARBA" id="ARBA00022475"/>
    </source>
</evidence>
<comment type="caution">
    <text evidence="14">The sequence shown here is derived from an EMBL/GenBank/DDBJ whole genome shotgun (WGS) entry which is preliminary data.</text>
</comment>
<keyword evidence="12" id="KW-1133">Transmembrane helix</keyword>
<dbReference type="Proteomes" id="UP000324383">
    <property type="component" value="Unassembled WGS sequence"/>
</dbReference>
<evidence type="ECO:0000256" key="11">
    <source>
        <dbReference type="ARBA" id="ARBA00023136"/>
    </source>
</evidence>
<reference evidence="14 15" key="1">
    <citation type="submission" date="2019-07" db="EMBL/GenBank/DDBJ databases">
        <title>Draft Genome Sequences of Bacteroides pyogenes Strains Isolated from the Uterus Holstein Dairy Cows with Metritis.</title>
        <authorList>
            <person name="Cunha F."/>
            <person name="Galvao K.N."/>
            <person name="Jeon S.J."/>
            <person name="Jeong K.C."/>
        </authorList>
    </citation>
    <scope>NUCLEOTIDE SEQUENCE [LARGE SCALE GENOMIC DNA]</scope>
    <source>
        <strain evidence="14 15">KG-31</strain>
    </source>
</reference>
<proteinExistence type="predicted"/>
<dbReference type="InterPro" id="IPR050351">
    <property type="entry name" value="BphY/WalK/GraS-like"/>
</dbReference>
<keyword evidence="5" id="KW-0597">Phosphoprotein</keyword>
<evidence type="ECO:0000256" key="8">
    <source>
        <dbReference type="ARBA" id="ARBA00022777"/>
    </source>
</evidence>
<gene>
    <name evidence="14" type="ORF">FNJ60_04140</name>
</gene>
<dbReference type="PRINTS" id="PR00344">
    <property type="entry name" value="BCTRLSENSOR"/>
</dbReference>
<dbReference type="GO" id="GO:0005886">
    <property type="term" value="C:plasma membrane"/>
    <property type="evidence" value="ECO:0007669"/>
    <property type="project" value="UniProtKB-SubCell"/>
</dbReference>
<dbReference type="GO" id="GO:0016036">
    <property type="term" value="P:cellular response to phosphate starvation"/>
    <property type="evidence" value="ECO:0007669"/>
    <property type="project" value="TreeGrafter"/>
</dbReference>
<evidence type="ECO:0000256" key="1">
    <source>
        <dbReference type="ARBA" id="ARBA00000085"/>
    </source>
</evidence>
<comment type="catalytic activity">
    <reaction evidence="1">
        <text>ATP + protein L-histidine = ADP + protein N-phospho-L-histidine.</text>
        <dbReference type="EC" id="2.7.13.3"/>
    </reaction>
</comment>
<dbReference type="Pfam" id="PF02518">
    <property type="entry name" value="HATPase_c"/>
    <property type="match status" value="1"/>
</dbReference>
<evidence type="ECO:0000313" key="15">
    <source>
        <dbReference type="Proteomes" id="UP000324383"/>
    </source>
</evidence>
<dbReference type="InterPro" id="IPR036890">
    <property type="entry name" value="HATPase_C_sf"/>
</dbReference>
<comment type="subcellular location">
    <subcellularLocation>
        <location evidence="2">Cell membrane</location>
    </subcellularLocation>
</comment>
<dbReference type="GO" id="GO:0000155">
    <property type="term" value="F:phosphorelay sensor kinase activity"/>
    <property type="evidence" value="ECO:0007669"/>
    <property type="project" value="InterPro"/>
</dbReference>
<dbReference type="SMART" id="SM00387">
    <property type="entry name" value="HATPase_c"/>
    <property type="match status" value="1"/>
</dbReference>
<dbReference type="Pfam" id="PF00512">
    <property type="entry name" value="HisKA"/>
    <property type="match status" value="1"/>
</dbReference>
<evidence type="ECO:0000256" key="6">
    <source>
        <dbReference type="ARBA" id="ARBA00022679"/>
    </source>
</evidence>
<keyword evidence="12" id="KW-0812">Transmembrane</keyword>